<evidence type="ECO:0000259" key="14">
    <source>
        <dbReference type="Pfam" id="PF00438"/>
    </source>
</evidence>
<comment type="subcellular location">
    <subcellularLocation>
        <location evidence="13">Cytoplasm</location>
    </subcellularLocation>
</comment>
<evidence type="ECO:0000256" key="7">
    <source>
        <dbReference type="ARBA" id="ARBA00022679"/>
    </source>
</evidence>
<dbReference type="AlphaFoldDB" id="A0A1F6P7B3"/>
<evidence type="ECO:0000313" key="18">
    <source>
        <dbReference type="Proteomes" id="UP000176634"/>
    </source>
</evidence>
<keyword evidence="7" id="KW-0808">Transferase</keyword>
<reference evidence="17 18" key="1">
    <citation type="journal article" date="2016" name="Nat. Commun.">
        <title>Thousands of microbial genomes shed light on interconnected biogeochemical processes in an aquifer system.</title>
        <authorList>
            <person name="Anantharaman K."/>
            <person name="Brown C.T."/>
            <person name="Hug L.A."/>
            <person name="Sharon I."/>
            <person name="Castelle C.J."/>
            <person name="Probst A.J."/>
            <person name="Thomas B.C."/>
            <person name="Singh A."/>
            <person name="Wilkins M.J."/>
            <person name="Karaoz U."/>
            <person name="Brodie E.L."/>
            <person name="Williams K.H."/>
            <person name="Hubbard S.S."/>
            <person name="Banfield J.F."/>
        </authorList>
    </citation>
    <scope>NUCLEOTIDE SEQUENCE [LARGE SCALE GENOMIC DNA]</scope>
</reference>
<dbReference type="InterPro" id="IPR022629">
    <property type="entry name" value="S-AdoMet_synt_central"/>
</dbReference>
<dbReference type="InterPro" id="IPR022631">
    <property type="entry name" value="ADOMET_SYNTHASE_CS"/>
</dbReference>
<keyword evidence="8 13" id="KW-0479">Metal-binding</keyword>
<dbReference type="GO" id="GO:0004478">
    <property type="term" value="F:methionine adenosyltransferase activity"/>
    <property type="evidence" value="ECO:0007669"/>
    <property type="project" value="UniProtKB-EC"/>
</dbReference>
<evidence type="ECO:0000256" key="11">
    <source>
        <dbReference type="ARBA" id="ARBA00022842"/>
    </source>
</evidence>
<gene>
    <name evidence="17" type="ORF">A2563_00485</name>
</gene>
<comment type="subunit">
    <text evidence="13">Homotetramer.</text>
</comment>
<dbReference type="InterPro" id="IPR022630">
    <property type="entry name" value="S-AdoMet_synt_C"/>
</dbReference>
<evidence type="ECO:0000259" key="16">
    <source>
        <dbReference type="Pfam" id="PF02773"/>
    </source>
</evidence>
<dbReference type="InterPro" id="IPR022636">
    <property type="entry name" value="S-AdoMet_synthetase_sfam"/>
</dbReference>
<dbReference type="GO" id="GO:0046872">
    <property type="term" value="F:metal ion binding"/>
    <property type="evidence" value="ECO:0007669"/>
    <property type="project" value="UniProtKB-KW"/>
</dbReference>
<accession>A0A1F6P7B3</accession>
<evidence type="ECO:0000256" key="2">
    <source>
        <dbReference type="ARBA" id="ARBA00001958"/>
    </source>
</evidence>
<evidence type="ECO:0000256" key="6">
    <source>
        <dbReference type="ARBA" id="ARBA00022563"/>
    </source>
</evidence>
<evidence type="ECO:0000259" key="15">
    <source>
        <dbReference type="Pfam" id="PF02772"/>
    </source>
</evidence>
<comment type="pathway">
    <text evidence="3">Amino-acid biosynthesis; S-adenosyl-L-methionine biosynthesis; S-adenosyl-L-methionine from L-methionine: step 1/1.</text>
</comment>
<feature type="domain" description="S-adenosylmethionine synthetase C-terminal" evidence="16">
    <location>
        <begin position="191"/>
        <end position="320"/>
    </location>
</feature>
<dbReference type="GO" id="GO:0006556">
    <property type="term" value="P:S-adenosylmethionine biosynthetic process"/>
    <property type="evidence" value="ECO:0007669"/>
    <property type="project" value="UniProtKB-UniPathway"/>
</dbReference>
<comment type="caution">
    <text evidence="17">The sequence shown here is derived from an EMBL/GenBank/DDBJ whole genome shotgun (WGS) entry which is preliminary data.</text>
</comment>
<evidence type="ECO:0000256" key="10">
    <source>
        <dbReference type="ARBA" id="ARBA00022840"/>
    </source>
</evidence>
<dbReference type="Pfam" id="PF02772">
    <property type="entry name" value="S-AdoMet_synt_M"/>
    <property type="match status" value="1"/>
</dbReference>
<dbReference type="Pfam" id="PF02773">
    <property type="entry name" value="S-AdoMet_synt_C"/>
    <property type="match status" value="1"/>
</dbReference>
<keyword evidence="6" id="KW-0554">One-carbon metabolism</keyword>
<evidence type="ECO:0000256" key="8">
    <source>
        <dbReference type="ARBA" id="ARBA00022723"/>
    </source>
</evidence>
<evidence type="ECO:0000256" key="4">
    <source>
        <dbReference type="ARBA" id="ARBA00009685"/>
    </source>
</evidence>
<name>A0A1F6P7B3_9BACT</name>
<evidence type="ECO:0000256" key="1">
    <source>
        <dbReference type="ARBA" id="ARBA00001946"/>
    </source>
</evidence>
<dbReference type="STRING" id="1798705.A2563_00485"/>
<dbReference type="UniPathway" id="UPA00315">
    <property type="reaction ID" value="UER00080"/>
</dbReference>
<dbReference type="PROSITE" id="PS00376">
    <property type="entry name" value="ADOMET_SYNTHASE_1"/>
    <property type="match status" value="1"/>
</dbReference>
<comment type="similarity">
    <text evidence="4">Belongs to the AdoMet synthase family.</text>
</comment>
<evidence type="ECO:0000256" key="12">
    <source>
        <dbReference type="ARBA" id="ARBA00022958"/>
    </source>
</evidence>
<evidence type="ECO:0000256" key="9">
    <source>
        <dbReference type="ARBA" id="ARBA00022741"/>
    </source>
</evidence>
<dbReference type="Gene3D" id="3.30.300.10">
    <property type="match status" value="3"/>
</dbReference>
<evidence type="ECO:0000256" key="5">
    <source>
        <dbReference type="ARBA" id="ARBA00012828"/>
    </source>
</evidence>
<feature type="domain" description="S-adenosylmethionine synthetase N-terminal" evidence="14">
    <location>
        <begin position="2"/>
        <end position="70"/>
    </location>
</feature>
<dbReference type="Pfam" id="PF00438">
    <property type="entry name" value="S-AdoMet_synt_N"/>
    <property type="match status" value="1"/>
</dbReference>
<dbReference type="Proteomes" id="UP000176634">
    <property type="component" value="Unassembled WGS sequence"/>
</dbReference>
<dbReference type="InterPro" id="IPR002133">
    <property type="entry name" value="S-AdoMet_synthetase"/>
</dbReference>
<keyword evidence="11 13" id="KW-0460">Magnesium</keyword>
<dbReference type="GO" id="GO:0006730">
    <property type="term" value="P:one-carbon metabolic process"/>
    <property type="evidence" value="ECO:0007669"/>
    <property type="project" value="UniProtKB-KW"/>
</dbReference>
<keyword evidence="10" id="KW-0067">ATP-binding</keyword>
<dbReference type="EMBL" id="MFRA01000008">
    <property type="protein sequence ID" value="OGH92055.1"/>
    <property type="molecule type" value="Genomic_DNA"/>
</dbReference>
<dbReference type="SUPFAM" id="SSF55973">
    <property type="entry name" value="S-adenosylmethionine synthetase"/>
    <property type="match status" value="3"/>
</dbReference>
<dbReference type="PANTHER" id="PTHR11964">
    <property type="entry name" value="S-ADENOSYLMETHIONINE SYNTHETASE"/>
    <property type="match status" value="1"/>
</dbReference>
<comment type="cofactor">
    <cofactor evidence="2">
        <name>K(+)</name>
        <dbReference type="ChEBI" id="CHEBI:29103"/>
    </cofactor>
</comment>
<keyword evidence="9" id="KW-0547">Nucleotide-binding</keyword>
<comment type="cofactor">
    <cofactor evidence="1">
        <name>Mg(2+)</name>
        <dbReference type="ChEBI" id="CHEBI:18420"/>
    </cofactor>
</comment>
<proteinExistence type="inferred from homology"/>
<sequence>MLKTAESISPKHPDKICDRISDAILDACLEQDQYSRVAIESMGGHGLITITGELTTNANIDVVQIAKRVAGEQYQVNTNIVKQSSEIAQGVDVGGAGDQGIMVGYACDANEEFVPQELYLARNLNKLIYEKFPNDGKTQVTLRDGKICSVVASFHKAKASELRDIIFDWFKGKDVDSELSIYANPAGDWDVGGFDADTGLTGRKIICDAYGPQVPVGGGAYSGKDGTKVDRSAAYMARKIAVDAVKQVGGEVVVKLAYAIGKKQPVMVSVARPNSNEVLDFSVSNYDLSPQGVIDFLELRKPQFEKTAEWGSYGNGFKWDI</sequence>
<dbReference type="InterPro" id="IPR022628">
    <property type="entry name" value="S-AdoMet_synt_N"/>
</dbReference>
<dbReference type="GO" id="GO:0005737">
    <property type="term" value="C:cytoplasm"/>
    <property type="evidence" value="ECO:0007669"/>
    <property type="project" value="UniProtKB-SubCell"/>
</dbReference>
<dbReference type="EC" id="2.5.1.6" evidence="5"/>
<keyword evidence="12 13" id="KW-0630">Potassium</keyword>
<protein>
    <recommendedName>
        <fullName evidence="5">methionine adenosyltransferase</fullName>
        <ecNumber evidence="5">2.5.1.6</ecNumber>
    </recommendedName>
</protein>
<evidence type="ECO:0000313" key="17">
    <source>
        <dbReference type="EMBL" id="OGH92055.1"/>
    </source>
</evidence>
<feature type="domain" description="S-adenosylmethionine synthetase central" evidence="15">
    <location>
        <begin position="95"/>
        <end position="158"/>
    </location>
</feature>
<dbReference type="GO" id="GO:0005524">
    <property type="term" value="F:ATP binding"/>
    <property type="evidence" value="ECO:0007669"/>
    <property type="project" value="UniProtKB-KW"/>
</dbReference>
<dbReference type="PROSITE" id="PS00377">
    <property type="entry name" value="ADOMET_SYNTHASE_2"/>
    <property type="match status" value="1"/>
</dbReference>
<evidence type="ECO:0000256" key="3">
    <source>
        <dbReference type="ARBA" id="ARBA00005224"/>
    </source>
</evidence>
<evidence type="ECO:0000256" key="13">
    <source>
        <dbReference type="RuleBase" id="RU000542"/>
    </source>
</evidence>
<organism evidence="17 18">
    <name type="scientific">Candidatus Magasanikbacteria bacterium RIFOXYD1_FULL_40_23</name>
    <dbReference type="NCBI Taxonomy" id="1798705"/>
    <lineage>
        <taxon>Bacteria</taxon>
        <taxon>Candidatus Magasanikiibacteriota</taxon>
    </lineage>
</organism>